<comment type="caution">
    <text evidence="8">The sequence shown here is derived from an EMBL/GenBank/DDBJ whole genome shotgun (WGS) entry which is preliminary data.</text>
</comment>
<evidence type="ECO:0000256" key="1">
    <source>
        <dbReference type="ARBA" id="ARBA00022723"/>
    </source>
</evidence>
<feature type="compositionally biased region" description="Basic and acidic residues" evidence="5">
    <location>
        <begin position="86"/>
        <end position="99"/>
    </location>
</feature>
<dbReference type="PANTHER" id="PTHR12930:SF0">
    <property type="entry name" value="RING FINGER PROTEIN 113B"/>
    <property type="match status" value="1"/>
</dbReference>
<dbReference type="EMBL" id="CAUYUE010000011">
    <property type="protein sequence ID" value="CAK0784995.1"/>
    <property type="molecule type" value="Genomic_DNA"/>
</dbReference>
<dbReference type="InterPro" id="IPR001841">
    <property type="entry name" value="Znf_RING"/>
</dbReference>
<dbReference type="GO" id="GO:0008270">
    <property type="term" value="F:zinc ion binding"/>
    <property type="evidence" value="ECO:0007669"/>
    <property type="project" value="UniProtKB-KW"/>
</dbReference>
<feature type="domain" description="RING-type" evidence="6">
    <location>
        <begin position="234"/>
        <end position="275"/>
    </location>
</feature>
<evidence type="ECO:0000313" key="8">
    <source>
        <dbReference type="EMBL" id="CAK0784995.1"/>
    </source>
</evidence>
<dbReference type="PROSITE" id="PS50103">
    <property type="entry name" value="ZF_C3H1"/>
    <property type="match status" value="1"/>
</dbReference>
<dbReference type="Pfam" id="PF00642">
    <property type="entry name" value="zf-CCCH"/>
    <property type="match status" value="1"/>
</dbReference>
<keyword evidence="1 4" id="KW-0479">Metal-binding</keyword>
<evidence type="ECO:0000256" key="2">
    <source>
        <dbReference type="ARBA" id="ARBA00022771"/>
    </source>
</evidence>
<dbReference type="InterPro" id="IPR000571">
    <property type="entry name" value="Znf_CCCH"/>
</dbReference>
<dbReference type="PROSITE" id="PS50089">
    <property type="entry name" value="ZF_RING_2"/>
    <property type="match status" value="1"/>
</dbReference>
<dbReference type="Gene3D" id="4.10.1000.10">
    <property type="entry name" value="Zinc finger, CCCH-type"/>
    <property type="match status" value="1"/>
</dbReference>
<dbReference type="PANTHER" id="PTHR12930">
    <property type="entry name" value="ZINC FINGER PROTEIN 183"/>
    <property type="match status" value="1"/>
</dbReference>
<evidence type="ECO:0000256" key="3">
    <source>
        <dbReference type="ARBA" id="ARBA00022833"/>
    </source>
</evidence>
<dbReference type="InterPro" id="IPR013083">
    <property type="entry name" value="Znf_RING/FYVE/PHD"/>
</dbReference>
<dbReference type="InterPro" id="IPR039971">
    <property type="entry name" value="CWC24-like"/>
</dbReference>
<keyword evidence="9" id="KW-1185">Reference proteome</keyword>
<keyword evidence="3 4" id="KW-0862">Zinc</keyword>
<accession>A0AAV1IFH7</accession>
<dbReference type="SUPFAM" id="SSF90229">
    <property type="entry name" value="CCCH zinc finger"/>
    <property type="match status" value="1"/>
</dbReference>
<dbReference type="GO" id="GO:0034247">
    <property type="term" value="P:snoRNA splicing"/>
    <property type="evidence" value="ECO:0007669"/>
    <property type="project" value="TreeGrafter"/>
</dbReference>
<reference evidence="8 9" key="1">
    <citation type="submission" date="2023-10" db="EMBL/GenBank/DDBJ databases">
        <authorList>
            <person name="Maclean D."/>
            <person name="Macfadyen A."/>
        </authorList>
    </citation>
    <scope>NUCLEOTIDE SEQUENCE [LARGE SCALE GENOMIC DNA]</scope>
</reference>
<evidence type="ECO:0000259" key="6">
    <source>
        <dbReference type="PROSITE" id="PS50089"/>
    </source>
</evidence>
<protein>
    <submittedName>
        <fullName evidence="8">Uncharacterized protein</fullName>
    </submittedName>
</protein>
<dbReference type="PROSITE" id="PS00518">
    <property type="entry name" value="ZF_RING_1"/>
    <property type="match status" value="1"/>
</dbReference>
<dbReference type="InterPro" id="IPR036855">
    <property type="entry name" value="Znf_CCCH_sf"/>
</dbReference>
<keyword evidence="2 4" id="KW-0863">Zinc-finger</keyword>
<dbReference type="SMART" id="SM00356">
    <property type="entry name" value="ZnF_C3H1"/>
    <property type="match status" value="1"/>
</dbReference>
<evidence type="ECO:0000313" key="9">
    <source>
        <dbReference type="Proteomes" id="UP001314263"/>
    </source>
</evidence>
<evidence type="ECO:0000256" key="4">
    <source>
        <dbReference type="PROSITE-ProRule" id="PRU00723"/>
    </source>
</evidence>
<dbReference type="AlphaFoldDB" id="A0AAV1IFH7"/>
<evidence type="ECO:0000259" key="7">
    <source>
        <dbReference type="PROSITE" id="PS50103"/>
    </source>
</evidence>
<feature type="region of interest" description="Disordered" evidence="5">
    <location>
        <begin position="70"/>
        <end position="99"/>
    </location>
</feature>
<dbReference type="Pfam" id="PF14634">
    <property type="entry name" value="zf-RING_5"/>
    <property type="match status" value="1"/>
</dbReference>
<dbReference type="SUPFAM" id="SSF57850">
    <property type="entry name" value="RING/U-box"/>
    <property type="match status" value="1"/>
</dbReference>
<feature type="domain" description="C3H1-type" evidence="7">
    <location>
        <begin position="161"/>
        <end position="189"/>
    </location>
</feature>
<dbReference type="SMART" id="SM00184">
    <property type="entry name" value="RING"/>
    <property type="match status" value="1"/>
</dbReference>
<dbReference type="GO" id="GO:0005684">
    <property type="term" value="C:U2-type spliceosomal complex"/>
    <property type="evidence" value="ECO:0007669"/>
    <property type="project" value="TreeGrafter"/>
</dbReference>
<feature type="region of interest" description="Disordered" evidence="5">
    <location>
        <begin position="1"/>
        <end position="56"/>
    </location>
</feature>
<name>A0AAV1IFH7_9CHLO</name>
<evidence type="ECO:0000256" key="5">
    <source>
        <dbReference type="SAM" id="MobiDB-lite"/>
    </source>
</evidence>
<dbReference type="Gene3D" id="3.30.40.10">
    <property type="entry name" value="Zinc/RING finger domain, C3HC4 (zinc finger)"/>
    <property type="match status" value="1"/>
</dbReference>
<proteinExistence type="predicted"/>
<dbReference type="CDD" id="cd16539">
    <property type="entry name" value="RING-HC_RNF113A_B"/>
    <property type="match status" value="1"/>
</dbReference>
<gene>
    <name evidence="8" type="ORF">CVIRNUC_008200</name>
</gene>
<feature type="zinc finger region" description="C3H1-type" evidence="4">
    <location>
        <begin position="161"/>
        <end position="189"/>
    </location>
</feature>
<sequence length="301" mass="33960">MADGGGGFNKPKNRSNVRKRPADMPAEELEGEAGVKTLPVNRRQIRKDNAMTFKTKQEPAARLEVFKFEGSQQLQQSADQGATRINEQETQHDRDSRARREAVLRQATQGAGGDGEYKGMNSYVDYHKGFRREHTIGSEKGSGLHGPLRASSNVRMTVRFDYQPDICKDYKETGFCGYGDSCKFVHDRGDYKSGWELDKEWNEKQKKLQDAKWGEKGSDDEGGEDEDDGLPFACYICRKPWEEVSDPVTTKCKHYFCEACALQHNAKSTKCSVCDAPTQGLFNVAHDIKRKVKQKQKAAMD</sequence>
<organism evidence="8 9">
    <name type="scientific">Coccomyxa viridis</name>
    <dbReference type="NCBI Taxonomy" id="1274662"/>
    <lineage>
        <taxon>Eukaryota</taxon>
        <taxon>Viridiplantae</taxon>
        <taxon>Chlorophyta</taxon>
        <taxon>core chlorophytes</taxon>
        <taxon>Trebouxiophyceae</taxon>
        <taxon>Trebouxiophyceae incertae sedis</taxon>
        <taxon>Coccomyxaceae</taxon>
        <taxon>Coccomyxa</taxon>
    </lineage>
</organism>
<dbReference type="InterPro" id="IPR017907">
    <property type="entry name" value="Znf_RING_CS"/>
</dbReference>
<dbReference type="Proteomes" id="UP001314263">
    <property type="component" value="Unassembled WGS sequence"/>
</dbReference>
<feature type="compositionally biased region" description="Polar residues" evidence="5">
    <location>
        <begin position="70"/>
        <end position="85"/>
    </location>
</feature>